<dbReference type="SUPFAM" id="SSF160467">
    <property type="entry name" value="PH0987 N-terminal domain-like"/>
    <property type="match status" value="1"/>
</dbReference>
<dbReference type="GO" id="GO:0005524">
    <property type="term" value="F:ATP binding"/>
    <property type="evidence" value="ECO:0007669"/>
    <property type="project" value="UniProtKB-KW"/>
</dbReference>
<name>A0A0A2XIY7_9PAST</name>
<dbReference type="PANTHER" id="PTHR34698:SF2">
    <property type="entry name" value="5-OXOPROLINASE SUBUNIT B"/>
    <property type="match status" value="1"/>
</dbReference>
<reference evidence="5 6" key="1">
    <citation type="submission" date="2014-08" db="EMBL/GenBank/DDBJ databases">
        <title>Chaperone-usher fimbriae in a diverse selection of Gallibacterium genomes.</title>
        <authorList>
            <person name="Kudirkiene E."/>
            <person name="Bager R.J."/>
            <person name="Johnson T.J."/>
            <person name="Bojesen A.M."/>
        </authorList>
    </citation>
    <scope>NUCLEOTIDE SEQUENCE [LARGE SCALE GENOMIC DNA]</scope>
    <source>
        <strain evidence="5 6">CCM5976</strain>
    </source>
</reference>
<feature type="domain" description="Carboxyltransferase" evidence="4">
    <location>
        <begin position="2"/>
        <end position="201"/>
    </location>
</feature>
<evidence type="ECO:0000256" key="2">
    <source>
        <dbReference type="ARBA" id="ARBA00022801"/>
    </source>
</evidence>
<dbReference type="PANTHER" id="PTHR34698">
    <property type="entry name" value="5-OXOPROLINASE SUBUNIT B"/>
    <property type="match status" value="1"/>
</dbReference>
<keyword evidence="1" id="KW-0547">Nucleotide-binding</keyword>
<dbReference type="InterPro" id="IPR029000">
    <property type="entry name" value="Cyclophilin-like_dom_sf"/>
</dbReference>
<keyword evidence="2" id="KW-0378">Hydrolase</keyword>
<keyword evidence="6" id="KW-1185">Reference proteome</keyword>
<dbReference type="Pfam" id="PF02682">
    <property type="entry name" value="CT_C_D"/>
    <property type="match status" value="1"/>
</dbReference>
<dbReference type="NCBIfam" id="TIGR00370">
    <property type="entry name" value="5-oxoprolinase subunit PxpB"/>
    <property type="match status" value="1"/>
</dbReference>
<evidence type="ECO:0000256" key="3">
    <source>
        <dbReference type="ARBA" id="ARBA00022840"/>
    </source>
</evidence>
<dbReference type="AlphaFoldDB" id="A0A0A2XIY7"/>
<proteinExistence type="predicted"/>
<dbReference type="SMART" id="SM00796">
    <property type="entry name" value="AHS1"/>
    <property type="match status" value="1"/>
</dbReference>
<accession>A0A0A2XIY7</accession>
<organism evidence="5 6">
    <name type="scientific">Gallibacterium genomosp. 2</name>
    <dbReference type="NCBI Taxonomy" id="155517"/>
    <lineage>
        <taxon>Bacteria</taxon>
        <taxon>Pseudomonadati</taxon>
        <taxon>Pseudomonadota</taxon>
        <taxon>Gammaproteobacteria</taxon>
        <taxon>Pasteurellales</taxon>
        <taxon>Pasteurellaceae</taxon>
        <taxon>Gallibacterium</taxon>
    </lineage>
</organism>
<dbReference type="SUPFAM" id="SSF50891">
    <property type="entry name" value="Cyclophilin-like"/>
    <property type="match status" value="1"/>
</dbReference>
<keyword evidence="3" id="KW-0067">ATP-binding</keyword>
<evidence type="ECO:0000313" key="6">
    <source>
        <dbReference type="Proteomes" id="UP000030418"/>
    </source>
</evidence>
<dbReference type="RefSeq" id="WP_039136471.1">
    <property type="nucleotide sequence ID" value="NZ_JPXY01000046.1"/>
</dbReference>
<gene>
    <name evidence="5" type="ORF">P375_09940</name>
</gene>
<dbReference type="Proteomes" id="UP000030418">
    <property type="component" value="Unassembled WGS sequence"/>
</dbReference>
<evidence type="ECO:0000259" key="4">
    <source>
        <dbReference type="SMART" id="SM00796"/>
    </source>
</evidence>
<evidence type="ECO:0000313" key="5">
    <source>
        <dbReference type="EMBL" id="KGQ30605.1"/>
    </source>
</evidence>
<dbReference type="EMBL" id="JPXY01000046">
    <property type="protein sequence ID" value="KGQ30605.1"/>
    <property type="molecule type" value="Genomic_DNA"/>
</dbReference>
<dbReference type="Gene3D" id="2.40.100.10">
    <property type="entry name" value="Cyclophilin-like"/>
    <property type="match status" value="1"/>
</dbReference>
<dbReference type="InterPro" id="IPR003833">
    <property type="entry name" value="CT_C_D"/>
</dbReference>
<comment type="caution">
    <text evidence="5">The sequence shown here is derived from an EMBL/GenBank/DDBJ whole genome shotgun (WGS) entry which is preliminary data.</text>
</comment>
<protein>
    <recommendedName>
        <fullName evidence="4">Carboxyltransferase domain-containing protein</fullName>
    </recommendedName>
</protein>
<dbReference type="InterPro" id="IPR010016">
    <property type="entry name" value="PxpB"/>
</dbReference>
<dbReference type="GO" id="GO:0016787">
    <property type="term" value="F:hydrolase activity"/>
    <property type="evidence" value="ECO:0007669"/>
    <property type="project" value="UniProtKB-KW"/>
</dbReference>
<sequence length="216" mass="24534">MITFSYTSEHSLLVLLPPPAELSKQQRIWFMADSARHFTDVEEVVVGMNNFTIYYHIDTDITALEKKLKQLWQQSEQQQFQHQPRLIEIPVHYGGEFGEDLFTVAQFHQTTTKEIIHRHTSSTYTVFMMGFQPGFPYLGGLPENLHTPRRSQPRTKVPAGSVGIGGSQTGVYPFTSPGGWQLIGRTEMPLFDIQQTPPVLLQAGDNVRFIAESIQL</sequence>
<evidence type="ECO:0000256" key="1">
    <source>
        <dbReference type="ARBA" id="ARBA00022741"/>
    </source>
</evidence>